<dbReference type="AlphaFoldDB" id="A0A2W5KFN1"/>
<feature type="chain" id="PRO_5015908155" description="Transglycosylase SLT domain-containing protein" evidence="4">
    <location>
        <begin position="21"/>
        <end position="286"/>
    </location>
</feature>
<name>A0A2W5KFN1_ANCNO</name>
<feature type="signal peptide" evidence="4">
    <location>
        <begin position="1"/>
        <end position="20"/>
    </location>
</feature>
<feature type="region of interest" description="Disordered" evidence="3">
    <location>
        <begin position="76"/>
        <end position="109"/>
    </location>
</feature>
<evidence type="ECO:0000313" key="7">
    <source>
        <dbReference type="Proteomes" id="UP000249577"/>
    </source>
</evidence>
<evidence type="ECO:0000259" key="5">
    <source>
        <dbReference type="Pfam" id="PF01464"/>
    </source>
</evidence>
<dbReference type="Pfam" id="PF01464">
    <property type="entry name" value="SLT"/>
    <property type="match status" value="1"/>
</dbReference>
<dbReference type="EMBL" id="QFPN01000004">
    <property type="protein sequence ID" value="PZQ15856.1"/>
    <property type="molecule type" value="Genomic_DNA"/>
</dbReference>
<sequence length="286" mass="29400">MRKSTIVVALLAATVASAEAAPNSTHLHRGKSLTNTTEVRSASTSVRSSKSERTVNAAGKASVPSAPLGAAAFTSARNAAPAAQPSAPPPAAERKTAAAPSQRSRSASRAAVRAAEARAAKRVRAASVRRLPRHAETVALTRDVPIEAIDRPAGDLATSAPTGSIKGMVTAAANEAGVSPSLGHAVVKVESMYNARATGKGGYIGLMQLSYQTARGMGFRGSRQALYEPSNNLRYGMRYLAEAVRKAGGNTCAAVSKYQGGHAVRGVTAAGAVYCAKVRRYMASAN</sequence>
<accession>A0A2W5KFN1</accession>
<evidence type="ECO:0000256" key="1">
    <source>
        <dbReference type="ARBA" id="ARBA00007734"/>
    </source>
</evidence>
<protein>
    <recommendedName>
        <fullName evidence="5">Transglycosylase SLT domain-containing protein</fullName>
    </recommendedName>
</protein>
<comment type="similarity">
    <text evidence="1">Belongs to the transglycosylase Slt family.</text>
</comment>
<dbReference type="PANTHER" id="PTHR37423">
    <property type="entry name" value="SOLUBLE LYTIC MUREIN TRANSGLYCOSYLASE-RELATED"/>
    <property type="match status" value="1"/>
</dbReference>
<dbReference type="SUPFAM" id="SSF53955">
    <property type="entry name" value="Lysozyme-like"/>
    <property type="match status" value="1"/>
</dbReference>
<feature type="region of interest" description="Disordered" evidence="3">
    <location>
        <begin position="19"/>
        <end position="63"/>
    </location>
</feature>
<proteinExistence type="inferred from homology"/>
<dbReference type="InterPro" id="IPR008258">
    <property type="entry name" value="Transglycosylase_SLT_dom_1"/>
</dbReference>
<reference evidence="6 7" key="1">
    <citation type="submission" date="2017-08" db="EMBL/GenBank/DDBJ databases">
        <title>Infants hospitalized years apart are colonized by the same room-sourced microbial strains.</title>
        <authorList>
            <person name="Brooks B."/>
            <person name="Olm M.R."/>
            <person name="Firek B.A."/>
            <person name="Baker R."/>
            <person name="Thomas B.C."/>
            <person name="Morowitz M.J."/>
            <person name="Banfield J.F."/>
        </authorList>
    </citation>
    <scope>NUCLEOTIDE SEQUENCE [LARGE SCALE GENOMIC DNA]</scope>
    <source>
        <strain evidence="6">S2_005_003_R2_43</strain>
    </source>
</reference>
<keyword evidence="4" id="KW-0732">Signal</keyword>
<dbReference type="InterPro" id="IPR023346">
    <property type="entry name" value="Lysozyme-like_dom_sf"/>
</dbReference>
<evidence type="ECO:0000256" key="4">
    <source>
        <dbReference type="SAM" id="SignalP"/>
    </source>
</evidence>
<evidence type="ECO:0000256" key="2">
    <source>
        <dbReference type="ARBA" id="ARBA00009387"/>
    </source>
</evidence>
<comment type="similarity">
    <text evidence="2">Belongs to the virb1 family.</text>
</comment>
<feature type="compositionally biased region" description="Low complexity" evidence="3">
    <location>
        <begin position="36"/>
        <end position="48"/>
    </location>
</feature>
<evidence type="ECO:0000313" key="6">
    <source>
        <dbReference type="EMBL" id="PZQ15856.1"/>
    </source>
</evidence>
<dbReference type="Gene3D" id="1.10.530.10">
    <property type="match status" value="1"/>
</dbReference>
<evidence type="ECO:0000256" key="3">
    <source>
        <dbReference type="SAM" id="MobiDB-lite"/>
    </source>
</evidence>
<organism evidence="6 7">
    <name type="scientific">Ancylobacter novellus</name>
    <name type="common">Thiobacillus novellus</name>
    <dbReference type="NCBI Taxonomy" id="921"/>
    <lineage>
        <taxon>Bacteria</taxon>
        <taxon>Pseudomonadati</taxon>
        <taxon>Pseudomonadota</taxon>
        <taxon>Alphaproteobacteria</taxon>
        <taxon>Hyphomicrobiales</taxon>
        <taxon>Xanthobacteraceae</taxon>
        <taxon>Ancylobacter</taxon>
    </lineage>
</organism>
<feature type="compositionally biased region" description="Low complexity" evidence="3">
    <location>
        <begin position="97"/>
        <end position="109"/>
    </location>
</feature>
<dbReference type="PANTHER" id="PTHR37423:SF2">
    <property type="entry name" value="MEMBRANE-BOUND LYTIC MUREIN TRANSGLYCOSYLASE C"/>
    <property type="match status" value="1"/>
</dbReference>
<feature type="domain" description="Transglycosylase SLT" evidence="5">
    <location>
        <begin position="169"/>
        <end position="263"/>
    </location>
</feature>
<dbReference type="Proteomes" id="UP000249577">
    <property type="component" value="Unassembled WGS sequence"/>
</dbReference>
<gene>
    <name evidence="6" type="ORF">DI565_08480</name>
</gene>
<comment type="caution">
    <text evidence="6">The sequence shown here is derived from an EMBL/GenBank/DDBJ whole genome shotgun (WGS) entry which is preliminary data.</text>
</comment>